<reference evidence="9" key="1">
    <citation type="submission" date="2017-07" db="EMBL/GenBank/DDBJ databases">
        <title>The cable genome - Insights into the physiology and evolution of filamentous bacteria capable of sulfide oxidation via long distance electron transfer.</title>
        <authorList>
            <person name="Thorup C."/>
            <person name="Bjerg J.T."/>
            <person name="Schreiber L."/>
            <person name="Nielsen L.P."/>
            <person name="Kjeldsen K.U."/>
            <person name="Boesen T."/>
            <person name="Boggild A."/>
            <person name="Meysman F."/>
            <person name="Geelhoed J."/>
            <person name="Schramm A."/>
        </authorList>
    </citation>
    <scope>NUCLEOTIDE SEQUENCE [LARGE SCALE GENOMIC DNA]</scope>
    <source>
        <strain evidence="9">GS</strain>
    </source>
</reference>
<gene>
    <name evidence="6" type="primary">khpB</name>
    <name evidence="6" type="synonym">eloR</name>
    <name evidence="9" type="ORF">CDV28_11113</name>
</gene>
<evidence type="ECO:0000256" key="6">
    <source>
        <dbReference type="HAMAP-Rule" id="MF_00867"/>
    </source>
</evidence>
<comment type="similarity">
    <text evidence="6">Belongs to the KhpB RNA-binding protein family.</text>
</comment>
<dbReference type="InterPro" id="IPR036867">
    <property type="entry name" value="R3H_dom_sf"/>
</dbReference>
<dbReference type="Proteomes" id="UP000316238">
    <property type="component" value="Unassembled WGS sequence"/>
</dbReference>
<dbReference type="Gene3D" id="3.30.300.20">
    <property type="match status" value="1"/>
</dbReference>
<dbReference type="CDD" id="cd02414">
    <property type="entry name" value="KH-II_Jag"/>
    <property type="match status" value="1"/>
</dbReference>
<evidence type="ECO:0000256" key="3">
    <source>
        <dbReference type="ARBA" id="ARBA00022960"/>
    </source>
</evidence>
<dbReference type="EMBL" id="NQJD01000011">
    <property type="protein sequence ID" value="TAA75087.1"/>
    <property type="molecule type" value="Genomic_DNA"/>
</dbReference>
<dbReference type="GO" id="GO:0009252">
    <property type="term" value="P:peptidoglycan biosynthetic process"/>
    <property type="evidence" value="ECO:0007669"/>
    <property type="project" value="UniProtKB-UniRule"/>
</dbReference>
<keyword evidence="10" id="KW-1185">Reference proteome</keyword>
<comment type="caution">
    <text evidence="9">The sequence shown here is derived from an EMBL/GenBank/DDBJ whole genome shotgun (WGS) entry which is preliminary data.</text>
</comment>
<dbReference type="GO" id="GO:0008360">
    <property type="term" value="P:regulation of cell shape"/>
    <property type="evidence" value="ECO:0007669"/>
    <property type="project" value="UniProtKB-KW"/>
</dbReference>
<name>A0A521G238_9BACT</name>
<proteinExistence type="inferred from homology"/>
<keyword evidence="1 6" id="KW-0963">Cytoplasm</keyword>
<protein>
    <recommendedName>
        <fullName evidence="6">RNA-binding protein KhpB</fullName>
    </recommendedName>
    <alternativeName>
        <fullName evidence="6">RNA-binding protein EloR</fullName>
    </alternativeName>
</protein>
<dbReference type="GO" id="GO:0003723">
    <property type="term" value="F:RNA binding"/>
    <property type="evidence" value="ECO:0007669"/>
    <property type="project" value="UniProtKB-UniRule"/>
</dbReference>
<dbReference type="Pfam" id="PF14804">
    <property type="entry name" value="Jag_N"/>
    <property type="match status" value="1"/>
</dbReference>
<dbReference type="Gene3D" id="3.30.1370.50">
    <property type="entry name" value="R3H-like domain"/>
    <property type="match status" value="1"/>
</dbReference>
<keyword evidence="5 6" id="KW-0961">Cell wall biogenesis/degradation</keyword>
<feature type="region of interest" description="Disordered" evidence="7">
    <location>
        <begin position="279"/>
        <end position="299"/>
    </location>
</feature>
<dbReference type="SMART" id="SM01245">
    <property type="entry name" value="Jag_N"/>
    <property type="match status" value="1"/>
</dbReference>
<evidence type="ECO:0000313" key="10">
    <source>
        <dbReference type="Proteomes" id="UP000316238"/>
    </source>
</evidence>
<keyword evidence="3 6" id="KW-0133">Cell shape</keyword>
<comment type="subcellular location">
    <subcellularLocation>
        <location evidence="6">Cytoplasm</location>
    </subcellularLocation>
</comment>
<dbReference type="CDD" id="cd02644">
    <property type="entry name" value="R3H_jag"/>
    <property type="match status" value="1"/>
</dbReference>
<organism evidence="9 10">
    <name type="scientific">Candidatus Electronema aureum</name>
    <dbReference type="NCBI Taxonomy" id="2005002"/>
    <lineage>
        <taxon>Bacteria</taxon>
        <taxon>Pseudomonadati</taxon>
        <taxon>Thermodesulfobacteriota</taxon>
        <taxon>Desulfobulbia</taxon>
        <taxon>Desulfobulbales</taxon>
        <taxon>Desulfobulbaceae</taxon>
        <taxon>Candidatus Electronema</taxon>
    </lineage>
</organism>
<dbReference type="HAMAP" id="MF_00867">
    <property type="entry name" value="KhpB"/>
    <property type="match status" value="1"/>
</dbReference>
<keyword evidence="4 6" id="KW-0143">Chaperone</keyword>
<dbReference type="AlphaFoldDB" id="A0A521G238"/>
<comment type="subunit">
    <text evidence="6">Forms a complex with KhpA.</text>
</comment>
<dbReference type="InterPro" id="IPR015946">
    <property type="entry name" value="KH_dom-like_a/b"/>
</dbReference>
<dbReference type="PANTHER" id="PTHR35800">
    <property type="entry name" value="PROTEIN JAG"/>
    <property type="match status" value="1"/>
</dbReference>
<keyword evidence="2 6" id="KW-0694">RNA-binding</keyword>
<dbReference type="Gene3D" id="3.30.30.80">
    <property type="entry name" value="probable RNA-binding protein from clostridium symbiosum atcc 14940"/>
    <property type="match status" value="1"/>
</dbReference>
<evidence type="ECO:0000256" key="2">
    <source>
        <dbReference type="ARBA" id="ARBA00022884"/>
    </source>
</evidence>
<dbReference type="InterPro" id="IPR001374">
    <property type="entry name" value="R3H_dom"/>
</dbReference>
<feature type="domain" description="R3H" evidence="8">
    <location>
        <begin position="212"/>
        <end position="278"/>
    </location>
</feature>
<dbReference type="InterPro" id="IPR038247">
    <property type="entry name" value="Jag_N_dom_sf"/>
</dbReference>
<feature type="compositionally biased region" description="Basic and acidic residues" evidence="7">
    <location>
        <begin position="83"/>
        <end position="97"/>
    </location>
</feature>
<comment type="caution">
    <text evidence="6">Lacks conserved residue(s) required for the propagation of feature annotation.</text>
</comment>
<dbReference type="PANTHER" id="PTHR35800:SF1">
    <property type="entry name" value="RNA-BINDING PROTEIN KHPB"/>
    <property type="match status" value="1"/>
</dbReference>
<evidence type="ECO:0000259" key="8">
    <source>
        <dbReference type="PROSITE" id="PS51061"/>
    </source>
</evidence>
<accession>A0A521G238</accession>
<dbReference type="Pfam" id="PF01424">
    <property type="entry name" value="R3H"/>
    <property type="match status" value="1"/>
</dbReference>
<evidence type="ECO:0000256" key="7">
    <source>
        <dbReference type="SAM" id="MobiDB-lite"/>
    </source>
</evidence>
<dbReference type="PROSITE" id="PS51061">
    <property type="entry name" value="R3H"/>
    <property type="match status" value="1"/>
</dbReference>
<dbReference type="SMART" id="SM00393">
    <property type="entry name" value="R3H"/>
    <property type="match status" value="1"/>
</dbReference>
<evidence type="ECO:0000256" key="4">
    <source>
        <dbReference type="ARBA" id="ARBA00023186"/>
    </source>
</evidence>
<comment type="function">
    <text evidence="6">A probable RNA chaperone. Forms a complex with KhpA which binds to cellular RNA and controls its expression. Plays a role in peptidoglycan (PG) homeostasis and cell length regulation.</text>
</comment>
<comment type="domain">
    <text evidence="6">Has an N-terminal Jag-N domain and 2 RNA-binding domains (KH and R3H).</text>
</comment>
<evidence type="ECO:0000256" key="5">
    <source>
        <dbReference type="ARBA" id="ARBA00023316"/>
    </source>
</evidence>
<sequence>MAKEQDFYGSTVADAIANACKELTASQEELNIEVIETGSPGIFGLCRKRARIRANRKTQPRAAAISAASVALPTAEPITPVKEPQKKKERPAIDQKKPVKTQEVAVVPEPKAATPAPIAEELGPYVPPAPEALEAVHQDVAKMLELMGCSSTITVELEHQTVVCKISGEHQETLTGQEGRTLDSLQYLLRKMTSRLLPDRTKLMLEVGDYRERRIEELKKRVLELAAKAREDGMTQAIPALNPSERREVHMLLQDDKEVRSRSVGEGLFKKVLIYKPGKKKPFRKGGKGQQSGGEPAED</sequence>
<dbReference type="GO" id="GO:0005737">
    <property type="term" value="C:cytoplasm"/>
    <property type="evidence" value="ECO:0007669"/>
    <property type="project" value="UniProtKB-SubCell"/>
</dbReference>
<evidence type="ECO:0000256" key="1">
    <source>
        <dbReference type="ARBA" id="ARBA00022490"/>
    </source>
</evidence>
<dbReference type="InterPro" id="IPR034079">
    <property type="entry name" value="R3H_KhpB"/>
</dbReference>
<evidence type="ECO:0000313" key="9">
    <source>
        <dbReference type="EMBL" id="TAA75087.1"/>
    </source>
</evidence>
<dbReference type="InterPro" id="IPR038008">
    <property type="entry name" value="Jag_KH"/>
</dbReference>
<dbReference type="GO" id="GO:0071555">
    <property type="term" value="P:cell wall organization"/>
    <property type="evidence" value="ECO:0007669"/>
    <property type="project" value="UniProtKB-KW"/>
</dbReference>
<feature type="region of interest" description="Disordered" evidence="7">
    <location>
        <begin position="76"/>
        <end position="104"/>
    </location>
</feature>
<dbReference type="InterPro" id="IPR039247">
    <property type="entry name" value="KhpB"/>
</dbReference>
<dbReference type="InterPro" id="IPR032782">
    <property type="entry name" value="KhpB_N"/>
</dbReference>